<proteinExistence type="predicted"/>
<dbReference type="EMBL" id="KZ305027">
    <property type="protein sequence ID" value="PIA51965.1"/>
    <property type="molecule type" value="Genomic_DNA"/>
</dbReference>
<dbReference type="PANTHER" id="PTHR47603">
    <property type="entry name" value="PPR CONTAINING-LIKE PROTEIN"/>
    <property type="match status" value="1"/>
</dbReference>
<evidence type="ECO:0000313" key="2">
    <source>
        <dbReference type="EMBL" id="PIA51965.1"/>
    </source>
</evidence>
<protein>
    <recommendedName>
        <fullName evidence="4">Pentatricopeptide repeat-containing protein</fullName>
    </recommendedName>
</protein>
<reference evidence="2 3" key="1">
    <citation type="submission" date="2017-09" db="EMBL/GenBank/DDBJ databases">
        <title>WGS assembly of Aquilegia coerulea Goldsmith.</title>
        <authorList>
            <person name="Hodges S."/>
            <person name="Kramer E."/>
            <person name="Nordborg M."/>
            <person name="Tomkins J."/>
            <person name="Borevitz J."/>
            <person name="Derieg N."/>
            <person name="Yan J."/>
            <person name="Mihaltcheva S."/>
            <person name="Hayes R.D."/>
            <person name="Rokhsar D."/>
        </authorList>
    </citation>
    <scope>NUCLEOTIDE SEQUENCE [LARGE SCALE GENOMIC DNA]</scope>
    <source>
        <strain evidence="3">cv. Goldsmith</strain>
    </source>
</reference>
<sequence length="181" mass="21284">MGVYRQLINALDKDNRPEEAHNFWMKKIGTDLHSVPWDLCTLMISIYYRSNMLERLVKLFKGLQSYDRKPPDKLVVQKVADAYEMLGLLEEKNRVLEKYNYLFTEKRWGNLKKSKKGSQKKVEKSVERNQTETYNEESNTVSVQMSSSSQSRTMDDARVTPSTQQNQKIDLIETVHRMIRS</sequence>
<dbReference type="Proteomes" id="UP000230069">
    <property type="component" value="Unassembled WGS sequence"/>
</dbReference>
<dbReference type="STRING" id="218851.A0A2G5E897"/>
<feature type="region of interest" description="Disordered" evidence="1">
    <location>
        <begin position="114"/>
        <end position="164"/>
    </location>
</feature>
<gene>
    <name evidence="2" type="ORF">AQUCO_01000085v1</name>
</gene>
<evidence type="ECO:0000256" key="1">
    <source>
        <dbReference type="SAM" id="MobiDB-lite"/>
    </source>
</evidence>
<dbReference type="OrthoDB" id="1878928at2759"/>
<keyword evidence="3" id="KW-1185">Reference proteome</keyword>
<organism evidence="2 3">
    <name type="scientific">Aquilegia coerulea</name>
    <name type="common">Rocky mountain columbine</name>
    <dbReference type="NCBI Taxonomy" id="218851"/>
    <lineage>
        <taxon>Eukaryota</taxon>
        <taxon>Viridiplantae</taxon>
        <taxon>Streptophyta</taxon>
        <taxon>Embryophyta</taxon>
        <taxon>Tracheophyta</taxon>
        <taxon>Spermatophyta</taxon>
        <taxon>Magnoliopsida</taxon>
        <taxon>Ranunculales</taxon>
        <taxon>Ranunculaceae</taxon>
        <taxon>Thalictroideae</taxon>
        <taxon>Aquilegia</taxon>
    </lineage>
</organism>
<dbReference type="InParanoid" id="A0A2G5E897"/>
<accession>A0A2G5E897</accession>
<feature type="compositionally biased region" description="Low complexity" evidence="1">
    <location>
        <begin position="138"/>
        <end position="152"/>
    </location>
</feature>
<dbReference type="PANTHER" id="PTHR47603:SF1">
    <property type="entry name" value="PPR CONTAINING-LIKE PROTEIN"/>
    <property type="match status" value="1"/>
</dbReference>
<dbReference type="InterPro" id="IPR011990">
    <property type="entry name" value="TPR-like_helical_dom_sf"/>
</dbReference>
<name>A0A2G5E897_AQUCA</name>
<dbReference type="AlphaFoldDB" id="A0A2G5E897"/>
<evidence type="ECO:0000313" key="3">
    <source>
        <dbReference type="Proteomes" id="UP000230069"/>
    </source>
</evidence>
<dbReference type="Gene3D" id="1.25.40.10">
    <property type="entry name" value="Tetratricopeptide repeat domain"/>
    <property type="match status" value="1"/>
</dbReference>
<feature type="compositionally biased region" description="Basic and acidic residues" evidence="1">
    <location>
        <begin position="120"/>
        <end position="130"/>
    </location>
</feature>
<evidence type="ECO:0008006" key="4">
    <source>
        <dbReference type="Google" id="ProtNLM"/>
    </source>
</evidence>